<accession>A0A7D9LW17</accession>
<dbReference type="EMBL" id="CACRXK020023225">
    <property type="protein sequence ID" value="CAB4037557.1"/>
    <property type="molecule type" value="Genomic_DNA"/>
</dbReference>
<dbReference type="InterPro" id="IPR043128">
    <property type="entry name" value="Rev_trsase/Diguanyl_cyclase"/>
</dbReference>
<dbReference type="InterPro" id="IPR050951">
    <property type="entry name" value="Retrovirus_Pol_polyprotein"/>
</dbReference>
<dbReference type="AlphaFoldDB" id="A0A7D9LW17"/>
<gene>
    <name evidence="2" type="ORF">PACLA_8A047257</name>
</gene>
<keyword evidence="3" id="KW-1185">Reference proteome</keyword>
<feature type="domain" description="Reverse transcriptase/retrotransposon-derived protein RNase H-like" evidence="1">
    <location>
        <begin position="31"/>
        <end position="81"/>
    </location>
</feature>
<sequence length="163" mass="18531">MVNYLNRFSPILSQISLLLRQMTKKDVPFMWQPEQQQAFQELKEVVTEAPVLSYYNPEKENLIQSDASLKGIGCVLMQDYQASMLCKSVTERNRVMGKKNVIADALSRVICMEPPVDANEVPLIEINEISSTLPANPTKLDEIREKTRQDATLDHLKEVVDHG</sequence>
<proteinExistence type="predicted"/>
<dbReference type="PANTHER" id="PTHR37984:SF8">
    <property type="entry name" value="CCHC-TYPE DOMAIN-CONTAINING PROTEIN"/>
    <property type="match status" value="1"/>
</dbReference>
<dbReference type="InterPro" id="IPR041577">
    <property type="entry name" value="RT_RNaseH_2"/>
</dbReference>
<evidence type="ECO:0000313" key="2">
    <source>
        <dbReference type="EMBL" id="CAB4037557.1"/>
    </source>
</evidence>
<dbReference type="Gene3D" id="3.30.70.270">
    <property type="match status" value="1"/>
</dbReference>
<reference evidence="2" key="1">
    <citation type="submission" date="2020-04" db="EMBL/GenBank/DDBJ databases">
        <authorList>
            <person name="Alioto T."/>
            <person name="Alioto T."/>
            <person name="Gomez Garrido J."/>
        </authorList>
    </citation>
    <scope>NUCLEOTIDE SEQUENCE</scope>
    <source>
        <strain evidence="2">A484AB</strain>
    </source>
</reference>
<dbReference type="Pfam" id="PF17919">
    <property type="entry name" value="RT_RNaseH_2"/>
    <property type="match status" value="1"/>
</dbReference>
<organism evidence="2 3">
    <name type="scientific">Paramuricea clavata</name>
    <name type="common">Red gorgonian</name>
    <name type="synonym">Violescent sea-whip</name>
    <dbReference type="NCBI Taxonomy" id="317549"/>
    <lineage>
        <taxon>Eukaryota</taxon>
        <taxon>Metazoa</taxon>
        <taxon>Cnidaria</taxon>
        <taxon>Anthozoa</taxon>
        <taxon>Octocorallia</taxon>
        <taxon>Malacalcyonacea</taxon>
        <taxon>Plexauridae</taxon>
        <taxon>Paramuricea</taxon>
    </lineage>
</organism>
<dbReference type="Proteomes" id="UP001152795">
    <property type="component" value="Unassembled WGS sequence"/>
</dbReference>
<dbReference type="OrthoDB" id="6514906at2759"/>
<protein>
    <recommendedName>
        <fullName evidence="1">Reverse transcriptase/retrotransposon-derived protein RNase H-like domain-containing protein</fullName>
    </recommendedName>
</protein>
<dbReference type="PANTHER" id="PTHR37984">
    <property type="entry name" value="PROTEIN CBG26694"/>
    <property type="match status" value="1"/>
</dbReference>
<dbReference type="InterPro" id="IPR043502">
    <property type="entry name" value="DNA/RNA_pol_sf"/>
</dbReference>
<evidence type="ECO:0000313" key="3">
    <source>
        <dbReference type="Proteomes" id="UP001152795"/>
    </source>
</evidence>
<name>A0A7D9LW17_PARCT</name>
<dbReference type="SUPFAM" id="SSF56672">
    <property type="entry name" value="DNA/RNA polymerases"/>
    <property type="match status" value="1"/>
</dbReference>
<comment type="caution">
    <text evidence="2">The sequence shown here is derived from an EMBL/GenBank/DDBJ whole genome shotgun (WGS) entry which is preliminary data.</text>
</comment>
<evidence type="ECO:0000259" key="1">
    <source>
        <dbReference type="Pfam" id="PF17919"/>
    </source>
</evidence>